<evidence type="ECO:0000256" key="7">
    <source>
        <dbReference type="ARBA" id="ARBA00022989"/>
    </source>
</evidence>
<dbReference type="EC" id="2.3.1.-" evidence="11"/>
<keyword evidence="6 11" id="KW-0256">Endoplasmic reticulum</keyword>
<keyword evidence="5 11" id="KW-0812">Transmembrane</keyword>
<evidence type="ECO:0000256" key="8">
    <source>
        <dbReference type="ARBA" id="ARBA00023098"/>
    </source>
</evidence>
<evidence type="ECO:0000256" key="2">
    <source>
        <dbReference type="ARBA" id="ARBA00005420"/>
    </source>
</evidence>
<dbReference type="InterPro" id="IPR002123">
    <property type="entry name" value="Plipid/glycerol_acylTrfase"/>
</dbReference>
<dbReference type="InterPro" id="IPR007130">
    <property type="entry name" value="DAGAT"/>
</dbReference>
<dbReference type="OrthoDB" id="264532at2759"/>
<feature type="transmembrane region" description="Helical" evidence="11">
    <location>
        <begin position="76"/>
        <end position="99"/>
    </location>
</feature>
<feature type="transmembrane region" description="Helical" evidence="11">
    <location>
        <begin position="160"/>
        <end position="180"/>
    </location>
</feature>
<dbReference type="Proteomes" id="UP000019335">
    <property type="component" value="Chromosome 5"/>
</dbReference>
<evidence type="ECO:0000313" key="13">
    <source>
        <dbReference type="EMBL" id="EWM28207.1"/>
    </source>
</evidence>
<keyword evidence="4 11" id="KW-0808">Transferase</keyword>
<feature type="domain" description="Phospholipid/glycerol acyltransferase" evidence="12">
    <location>
        <begin position="118"/>
        <end position="283"/>
    </location>
</feature>
<keyword evidence="7 11" id="KW-1133">Transmembrane helix</keyword>
<sequence>MGDFDALPTSILKASDSTKRSPHKTSLSYQPTHRKLIMRTSRRLASSVLDSLPSNGKLPLGAIELFKTRPSSWRTVPMVVCGSLMVVGSFVWVPLVIWLGWRKCKTRNRRIIYVLVLCIILTLPTRRWDAVIMNGLWSRFVEYFSVEVVGDDPLPTNRSALYAVIPHGTFPFGVGVISLGPLNKLFSKVRPVVASAVLRFPGFGQLISFAGGIDAKEESVSKAIKDGCSVSICPGGIAEMFWGYPKEGCLPREEYAFLQSRKGFIRMAMKHGVPVVPVYCFGNTHAMHKARMPRALEALSRLLKASLIVTWGRWGLPIPYRIPLLYAVGKPLHLLHVENPTPHQIEAAHSEFCRALSDLFDRYKFYYGWGHKTLRIRIMSCKIDKATSLKAQGQN</sequence>
<comment type="subcellular location">
    <subcellularLocation>
        <location evidence="1 11">Endoplasmic reticulum membrane</location>
        <topology evidence="1 11">Multi-pass membrane protein</topology>
    </subcellularLocation>
</comment>
<dbReference type="GO" id="GO:0004144">
    <property type="term" value="F:diacylglycerol O-acyltransferase activity"/>
    <property type="evidence" value="ECO:0007669"/>
    <property type="project" value="TreeGrafter"/>
</dbReference>
<evidence type="ECO:0000256" key="9">
    <source>
        <dbReference type="ARBA" id="ARBA00023136"/>
    </source>
</evidence>
<comment type="caution">
    <text evidence="13">The sequence shown here is derived from an EMBL/GenBank/DDBJ whole genome shotgun (WGS) entry which is preliminary data.</text>
</comment>
<gene>
    <name evidence="13" type="ORF">Naga_100004g173</name>
</gene>
<keyword evidence="8" id="KW-0443">Lipid metabolism</keyword>
<evidence type="ECO:0000256" key="6">
    <source>
        <dbReference type="ARBA" id="ARBA00022824"/>
    </source>
</evidence>
<reference evidence="13 14" key="1">
    <citation type="journal article" date="2014" name="Mol. Plant">
        <title>Chromosome Scale Genome Assembly and Transcriptome Profiling of Nannochloropsis gaditana in Nitrogen Depletion.</title>
        <authorList>
            <person name="Corteggiani Carpinelli E."/>
            <person name="Telatin A."/>
            <person name="Vitulo N."/>
            <person name="Forcato C."/>
            <person name="D'Angelo M."/>
            <person name="Schiavon R."/>
            <person name="Vezzi A."/>
            <person name="Giacometti G.M."/>
            <person name="Morosinotto T."/>
            <person name="Valle G."/>
        </authorList>
    </citation>
    <scope>NUCLEOTIDE SEQUENCE [LARGE SCALE GENOMIC DNA]</scope>
    <source>
        <strain evidence="13 14">B-31</strain>
    </source>
</reference>
<dbReference type="SMART" id="SM00563">
    <property type="entry name" value="PlsC"/>
    <property type="match status" value="1"/>
</dbReference>
<keyword evidence="3" id="KW-0444">Lipid biosynthesis</keyword>
<dbReference type="CDD" id="cd07987">
    <property type="entry name" value="LPLAT_MGAT-like"/>
    <property type="match status" value="1"/>
</dbReference>
<dbReference type="AlphaFoldDB" id="W7TQ66"/>
<keyword evidence="9 11" id="KW-0472">Membrane</keyword>
<proteinExistence type="inferred from homology"/>
<evidence type="ECO:0000256" key="1">
    <source>
        <dbReference type="ARBA" id="ARBA00004477"/>
    </source>
</evidence>
<dbReference type="PANTHER" id="PTHR12317">
    <property type="entry name" value="DIACYLGLYCEROL O-ACYLTRANSFERASE"/>
    <property type="match status" value="1"/>
</dbReference>
<organism evidence="13 14">
    <name type="scientific">Nannochloropsis gaditana</name>
    <dbReference type="NCBI Taxonomy" id="72520"/>
    <lineage>
        <taxon>Eukaryota</taxon>
        <taxon>Sar</taxon>
        <taxon>Stramenopiles</taxon>
        <taxon>Ochrophyta</taxon>
        <taxon>Eustigmatophyceae</taxon>
        <taxon>Eustigmatales</taxon>
        <taxon>Monodopsidaceae</taxon>
        <taxon>Nannochloropsis</taxon>
    </lineage>
</organism>
<comment type="similarity">
    <text evidence="2 11">Belongs to the diacylglycerol acyltransferase family.</text>
</comment>
<evidence type="ECO:0000256" key="4">
    <source>
        <dbReference type="ARBA" id="ARBA00022679"/>
    </source>
</evidence>
<protein>
    <recommendedName>
        <fullName evidence="11">Acyltransferase</fullName>
        <ecNumber evidence="11">2.3.1.-</ecNumber>
    </recommendedName>
</protein>
<evidence type="ECO:0000256" key="10">
    <source>
        <dbReference type="ARBA" id="ARBA00023315"/>
    </source>
</evidence>
<dbReference type="Pfam" id="PF03982">
    <property type="entry name" value="DAGAT"/>
    <property type="match status" value="1"/>
</dbReference>
<evidence type="ECO:0000256" key="3">
    <source>
        <dbReference type="ARBA" id="ARBA00022516"/>
    </source>
</evidence>
<evidence type="ECO:0000313" key="14">
    <source>
        <dbReference type="Proteomes" id="UP000019335"/>
    </source>
</evidence>
<dbReference type="GO" id="GO:0019432">
    <property type="term" value="P:triglyceride biosynthetic process"/>
    <property type="evidence" value="ECO:0007669"/>
    <property type="project" value="TreeGrafter"/>
</dbReference>
<keyword evidence="14" id="KW-1185">Reference proteome</keyword>
<accession>W7TQ66</accession>
<dbReference type="PANTHER" id="PTHR12317:SF63">
    <property type="entry name" value="DIACYLGLYCEROL O-ACYLTRANSFERASE 2"/>
    <property type="match status" value="1"/>
</dbReference>
<keyword evidence="10 13" id="KW-0012">Acyltransferase</keyword>
<name>W7TQ66_9STRA</name>
<evidence type="ECO:0000259" key="12">
    <source>
        <dbReference type="SMART" id="SM00563"/>
    </source>
</evidence>
<feature type="transmembrane region" description="Helical" evidence="11">
    <location>
        <begin position="111"/>
        <end position="128"/>
    </location>
</feature>
<evidence type="ECO:0000256" key="11">
    <source>
        <dbReference type="RuleBase" id="RU367023"/>
    </source>
</evidence>
<evidence type="ECO:0000256" key="5">
    <source>
        <dbReference type="ARBA" id="ARBA00022692"/>
    </source>
</evidence>
<dbReference type="GO" id="GO:0005789">
    <property type="term" value="C:endoplasmic reticulum membrane"/>
    <property type="evidence" value="ECO:0007669"/>
    <property type="project" value="UniProtKB-SubCell"/>
</dbReference>
<dbReference type="EMBL" id="AZIL01000352">
    <property type="protein sequence ID" value="EWM28207.1"/>
    <property type="molecule type" value="Genomic_DNA"/>
</dbReference>